<dbReference type="EMBL" id="JAAVJC010000048">
    <property type="protein sequence ID" value="NJQ15006.1"/>
    <property type="molecule type" value="Genomic_DNA"/>
</dbReference>
<evidence type="ECO:0000313" key="1">
    <source>
        <dbReference type="EMBL" id="NJQ15006.1"/>
    </source>
</evidence>
<dbReference type="Pfam" id="PF14025">
    <property type="entry name" value="DUF4241"/>
    <property type="match status" value="1"/>
</dbReference>
<protein>
    <submittedName>
        <fullName evidence="1">DUF4241 domain-containing protein</fullName>
    </submittedName>
</protein>
<organism evidence="1 2">
    <name type="scientific">Streptomyces bohaiensis</name>
    <dbReference type="NCBI Taxonomy" id="1431344"/>
    <lineage>
        <taxon>Bacteria</taxon>
        <taxon>Bacillati</taxon>
        <taxon>Actinomycetota</taxon>
        <taxon>Actinomycetes</taxon>
        <taxon>Kitasatosporales</taxon>
        <taxon>Streptomycetaceae</taxon>
        <taxon>Streptomyces</taxon>
    </lineage>
</organism>
<gene>
    <name evidence="1" type="ORF">HCN52_08610</name>
</gene>
<name>A0ABX1C765_9ACTN</name>
<keyword evidence="2" id="KW-1185">Reference proteome</keyword>
<dbReference type="Proteomes" id="UP000727056">
    <property type="component" value="Unassembled WGS sequence"/>
</dbReference>
<sequence length="207" mass="21851">MPKEPCDLAHPFAVGARLVLNSGRLARVRVQRTAVLSLPTGRLVAGEFGYGVVGPAFTERVRPGDYPVVLHLADLPPHGRLPALTLVAGARVVVREAPATDWEMALGEGQDPASLADDEFFAYTVRHGTGGFVDASGLPALRQGGGPVPRPPLGALPAPVRFAAGHGNGEYPTWLGRGPDGAVVCFFTDFFVLTDGEVVERLPEDEP</sequence>
<dbReference type="RefSeq" id="WP_168087786.1">
    <property type="nucleotide sequence ID" value="NZ_BHZH01000077.1"/>
</dbReference>
<reference evidence="1 2" key="1">
    <citation type="submission" date="2020-03" db="EMBL/GenBank/DDBJ databases">
        <title>Draft genome of Streptomyces sp. ventii, isolated from the Axial Seamount in the Pacific Ocean, and resequencing of the two type strains Streptomyces lonarensis strain NCL 716 and Streptomyces bohaiensis strain 11A07.</title>
        <authorList>
            <person name="Loughran R.M."/>
            <person name="Pfannmuller K.M."/>
            <person name="Wasson B.J."/>
            <person name="Deadmond M.C."/>
            <person name="Paddock B.E."/>
            <person name="Koyack M.J."/>
            <person name="Gallegos D.A."/>
            <person name="Mitchell E.A."/>
            <person name="Ushijima B."/>
            <person name="Saw J.H."/>
            <person name="Mcphail K.L."/>
            <person name="Videau P."/>
        </authorList>
    </citation>
    <scope>NUCLEOTIDE SEQUENCE [LARGE SCALE GENOMIC DNA]</scope>
    <source>
        <strain evidence="1 2">11A07</strain>
    </source>
</reference>
<comment type="caution">
    <text evidence="1">The sequence shown here is derived from an EMBL/GenBank/DDBJ whole genome shotgun (WGS) entry which is preliminary data.</text>
</comment>
<proteinExistence type="predicted"/>
<accession>A0ABX1C765</accession>
<evidence type="ECO:0000313" key="2">
    <source>
        <dbReference type="Proteomes" id="UP000727056"/>
    </source>
</evidence>
<dbReference type="InterPro" id="IPR025335">
    <property type="entry name" value="DUF4241"/>
</dbReference>